<organism evidence="2 3">
    <name type="scientific">Arthrobacter methylotrophus</name>
    <dbReference type="NCBI Taxonomy" id="121291"/>
    <lineage>
        <taxon>Bacteria</taxon>
        <taxon>Bacillati</taxon>
        <taxon>Actinomycetota</taxon>
        <taxon>Actinomycetes</taxon>
        <taxon>Micrococcales</taxon>
        <taxon>Micrococcaceae</taxon>
        <taxon>Arthrobacter</taxon>
    </lineage>
</organism>
<gene>
    <name evidence="2" type="ORF">ACFFPI_09140</name>
</gene>
<keyword evidence="3" id="KW-1185">Reference proteome</keyword>
<reference evidence="2 3" key="1">
    <citation type="submission" date="2024-09" db="EMBL/GenBank/DDBJ databases">
        <authorList>
            <person name="Sun Q."/>
            <person name="Mori K."/>
        </authorList>
    </citation>
    <scope>NUCLEOTIDE SEQUENCE [LARGE SCALE GENOMIC DNA]</scope>
    <source>
        <strain evidence="2 3">JCM 13519</strain>
    </source>
</reference>
<dbReference type="RefSeq" id="WP_345044257.1">
    <property type="nucleotide sequence ID" value="NZ_BAABED010000001.1"/>
</dbReference>
<protein>
    <submittedName>
        <fullName evidence="2">GIY-YIG nuclease family protein</fullName>
    </submittedName>
</protein>
<dbReference type="Pfam" id="PF14267">
    <property type="entry name" value="DUF4357"/>
    <property type="match status" value="1"/>
</dbReference>
<dbReference type="InterPro" id="IPR025579">
    <property type="entry name" value="DUF4357"/>
</dbReference>
<comment type="caution">
    <text evidence="2">The sequence shown here is derived from an EMBL/GenBank/DDBJ whole genome shotgun (WGS) entry which is preliminary data.</text>
</comment>
<evidence type="ECO:0000259" key="1">
    <source>
        <dbReference type="Pfam" id="PF14267"/>
    </source>
</evidence>
<name>A0ABV5UP40_9MICC</name>
<evidence type="ECO:0000313" key="2">
    <source>
        <dbReference type="EMBL" id="MFB9714285.1"/>
    </source>
</evidence>
<dbReference type="Proteomes" id="UP001589536">
    <property type="component" value="Unassembled WGS sequence"/>
</dbReference>
<evidence type="ECO:0000313" key="3">
    <source>
        <dbReference type="Proteomes" id="UP001589536"/>
    </source>
</evidence>
<dbReference type="EMBL" id="JBHMBH010000019">
    <property type="protein sequence ID" value="MFB9714285.1"/>
    <property type="molecule type" value="Genomic_DNA"/>
</dbReference>
<proteinExistence type="predicted"/>
<feature type="domain" description="DUF4357" evidence="1">
    <location>
        <begin position="230"/>
        <end position="282"/>
    </location>
</feature>
<accession>A0ABV5UP40</accession>
<dbReference type="CDD" id="cd10447">
    <property type="entry name" value="GIY-YIG_unchar_2"/>
    <property type="match status" value="1"/>
</dbReference>
<sequence>MLRDAPLPQTIQIYLPQGDPAGIRMAEITTRTVRVFEVPRPLLPDFRSMLESKQVSVYFLFGSSPAGQPACYIGQSGAVGDRLKTHSEKKEFWDHALVAVSLTNAWTNTHTGFMEWTAIKKATEAGRYDLDNDNYASNPHTPAPLESDCREYLETISVLLTTLGYPVLEPVKEIRMGDSRSNGVAETLVFREGGTEARAKPTTEGLLVLAGSVGKATHRPSLSASLVRRRQDLVEQGVVEIRGNEYVFVKDQLFSSPSTAGAVVVGGNVNGRITWKTPAGKTFQQLEDEALN</sequence>